<dbReference type="InterPro" id="IPR033767">
    <property type="entry name" value="Tail_Gp11"/>
</dbReference>
<accession>A0A8J8AYR6</accession>
<evidence type="ECO:0000313" key="1">
    <source>
        <dbReference type="EMBL" id="MBR0561443.1"/>
    </source>
</evidence>
<dbReference type="Pfam" id="PF17212">
    <property type="entry name" value="Tube"/>
    <property type="match status" value="3"/>
</dbReference>
<reference evidence="1" key="2">
    <citation type="submission" date="2021-04" db="EMBL/GenBank/DDBJ databases">
        <authorList>
            <person name="Karlyshev A.V."/>
        </authorList>
    </citation>
    <scope>NUCLEOTIDE SEQUENCE</scope>
    <source>
        <strain evidence="1">LMG 29479</strain>
    </source>
</reference>
<dbReference type="AlphaFoldDB" id="A0A8J8AYR6"/>
<protein>
    <recommendedName>
        <fullName evidence="4">Phage tail protein</fullName>
    </recommendedName>
</protein>
<sequence length="537" mass="59656">MPLTPTTELEAVNEILSIIGETPVNSLDVPSLTDAAIARDNLRAVSREVQSRGWYFNTDEQYRALPAADGLFVLPANLLAARPATTETRRIVPREGKLYDRDASSFVFTAAKPPIIYAIWQQEFESLPETARRCILIRAARLYQTKVMGSDKLDALTEAHEAQAFQALLDEHASYQEAATFEAGATQTKELEAVNEILASLGRPVVPSFASTGLTDANLVRAALRSQSREVQSQGWYFNTDESWRAPIDEDGIATIPTDTLAIRPARGEARRIVPRRGRLFDRDAHSDVFTSATRPMVERVTFETFESLPETARRLITLRAGLVFQDSLVSRGASQESEAPPRPYSAERVAEALNVLQAAHDEFHAPAGFNETLTTSVELESVNELLDAIGEEPVEVLPTKGYTPAMRARTLLKAASREVQSEGWYFNTVQFEADTAAEPDWLLARTDEKTGYLNVFLFLPYDTLPAPAQRLITARAGLVFQRLNAASMPASRHDTLPFNETRLYEAVVAMRRAEAEYNPANFLTDSEDVRTAWETT</sequence>
<dbReference type="EMBL" id="JAGQFT010000010">
    <property type="protein sequence ID" value="MBR0561443.1"/>
    <property type="molecule type" value="Genomic_DNA"/>
</dbReference>
<name>A0A8J8AYR6_9GAMM</name>
<evidence type="ECO:0008006" key="4">
    <source>
        <dbReference type="Google" id="ProtNLM"/>
    </source>
</evidence>
<proteinExistence type="predicted"/>
<organism evidence="1">
    <name type="scientific">Coralloluteibacterium stylophorae</name>
    <dbReference type="NCBI Taxonomy" id="1776034"/>
    <lineage>
        <taxon>Bacteria</taxon>
        <taxon>Pseudomonadati</taxon>
        <taxon>Pseudomonadota</taxon>
        <taxon>Gammaproteobacteria</taxon>
        <taxon>Lysobacterales</taxon>
        <taxon>Lysobacteraceae</taxon>
        <taxon>Coralloluteibacterium</taxon>
    </lineage>
</organism>
<keyword evidence="3" id="KW-1185">Reference proteome</keyword>
<dbReference type="Proteomes" id="UP000675747">
    <property type="component" value="Unassembled WGS sequence"/>
</dbReference>
<dbReference type="RefSeq" id="WP_211925412.1">
    <property type="nucleotide sequence ID" value="NZ_JAGQFT020000006.1"/>
</dbReference>
<evidence type="ECO:0000313" key="2">
    <source>
        <dbReference type="EMBL" id="MBS7457692.1"/>
    </source>
</evidence>
<reference evidence="2 3" key="1">
    <citation type="journal article" date="2021" name="Microbiol. Resour. Announc.">
        <title>Draft Genome Sequence of Coralloluteibacterium stylophorae LMG 29479T.</title>
        <authorList>
            <person name="Karlyshev A.V."/>
            <person name="Kudryashova E.B."/>
            <person name="Ariskina E.V."/>
            <person name="Conroy A.P."/>
            <person name="Abidueva E.Y."/>
        </authorList>
    </citation>
    <scope>NUCLEOTIDE SEQUENCE [LARGE SCALE GENOMIC DNA]</scope>
    <source>
        <strain evidence="2 3">LMG 29479</strain>
    </source>
</reference>
<dbReference type="EMBL" id="JAGQFT020000006">
    <property type="protein sequence ID" value="MBS7457692.1"/>
    <property type="molecule type" value="Genomic_DNA"/>
</dbReference>
<gene>
    <name evidence="2" type="ORF">KB893_011185</name>
    <name evidence="1" type="ORF">KB893_02740</name>
</gene>
<comment type="caution">
    <text evidence="1">The sequence shown here is derived from an EMBL/GenBank/DDBJ whole genome shotgun (WGS) entry which is preliminary data.</text>
</comment>
<evidence type="ECO:0000313" key="3">
    <source>
        <dbReference type="Proteomes" id="UP000675747"/>
    </source>
</evidence>